<dbReference type="EMBL" id="JANPWB010000011">
    <property type="protein sequence ID" value="KAJ1131734.1"/>
    <property type="molecule type" value="Genomic_DNA"/>
</dbReference>
<dbReference type="Proteomes" id="UP001066276">
    <property type="component" value="Chromosome 7"/>
</dbReference>
<sequence length="122" mass="13156">MKSLSPAVPCQQSSRPGSAVPHKPPVPNAEKRHPPQGRRSARLTPAKARGRRAAVRSDCRTGPANVRDPPPAQDWGKTGAPMPARIRPVNGALLLPFRQEKCRIYALRPAEPHIVMATLPAG</sequence>
<comment type="caution">
    <text evidence="2">The sequence shown here is derived from an EMBL/GenBank/DDBJ whole genome shotgun (WGS) entry which is preliminary data.</text>
</comment>
<feature type="region of interest" description="Disordered" evidence="1">
    <location>
        <begin position="1"/>
        <end position="83"/>
    </location>
</feature>
<protein>
    <submittedName>
        <fullName evidence="2">Uncharacterized protein</fullName>
    </submittedName>
</protein>
<keyword evidence="3" id="KW-1185">Reference proteome</keyword>
<evidence type="ECO:0000313" key="2">
    <source>
        <dbReference type="EMBL" id="KAJ1131734.1"/>
    </source>
</evidence>
<gene>
    <name evidence="2" type="ORF">NDU88_010067</name>
</gene>
<proteinExistence type="predicted"/>
<dbReference type="AlphaFoldDB" id="A0AAV7PXR7"/>
<reference evidence="2" key="1">
    <citation type="journal article" date="2022" name="bioRxiv">
        <title>Sequencing and chromosome-scale assembly of the giantPleurodeles waltlgenome.</title>
        <authorList>
            <person name="Brown T."/>
            <person name="Elewa A."/>
            <person name="Iarovenko S."/>
            <person name="Subramanian E."/>
            <person name="Araus A.J."/>
            <person name="Petzold A."/>
            <person name="Susuki M."/>
            <person name="Suzuki K.-i.T."/>
            <person name="Hayashi T."/>
            <person name="Toyoda A."/>
            <person name="Oliveira C."/>
            <person name="Osipova E."/>
            <person name="Leigh N.D."/>
            <person name="Simon A."/>
            <person name="Yun M.H."/>
        </authorList>
    </citation>
    <scope>NUCLEOTIDE SEQUENCE</scope>
    <source>
        <strain evidence="2">20211129_DDA</strain>
        <tissue evidence="2">Liver</tissue>
    </source>
</reference>
<name>A0AAV7PXR7_PLEWA</name>
<evidence type="ECO:0000313" key="3">
    <source>
        <dbReference type="Proteomes" id="UP001066276"/>
    </source>
</evidence>
<accession>A0AAV7PXR7</accession>
<organism evidence="2 3">
    <name type="scientific">Pleurodeles waltl</name>
    <name type="common">Iberian ribbed newt</name>
    <dbReference type="NCBI Taxonomy" id="8319"/>
    <lineage>
        <taxon>Eukaryota</taxon>
        <taxon>Metazoa</taxon>
        <taxon>Chordata</taxon>
        <taxon>Craniata</taxon>
        <taxon>Vertebrata</taxon>
        <taxon>Euteleostomi</taxon>
        <taxon>Amphibia</taxon>
        <taxon>Batrachia</taxon>
        <taxon>Caudata</taxon>
        <taxon>Salamandroidea</taxon>
        <taxon>Salamandridae</taxon>
        <taxon>Pleurodelinae</taxon>
        <taxon>Pleurodeles</taxon>
    </lineage>
</organism>
<evidence type="ECO:0000256" key="1">
    <source>
        <dbReference type="SAM" id="MobiDB-lite"/>
    </source>
</evidence>